<feature type="domain" description="Reverse transcriptase" evidence="1">
    <location>
        <begin position="1"/>
        <end position="149"/>
    </location>
</feature>
<evidence type="ECO:0000259" key="1">
    <source>
        <dbReference type="PROSITE" id="PS50878"/>
    </source>
</evidence>
<organism evidence="2 3">
    <name type="scientific">Gossypium arboreum</name>
    <name type="common">Tree cotton</name>
    <name type="synonym">Gossypium nanking</name>
    <dbReference type="NCBI Taxonomy" id="29729"/>
    <lineage>
        <taxon>Eukaryota</taxon>
        <taxon>Viridiplantae</taxon>
        <taxon>Streptophyta</taxon>
        <taxon>Embryophyta</taxon>
        <taxon>Tracheophyta</taxon>
        <taxon>Spermatophyta</taxon>
        <taxon>Magnoliopsida</taxon>
        <taxon>eudicotyledons</taxon>
        <taxon>Gunneridae</taxon>
        <taxon>Pentapetalae</taxon>
        <taxon>rosids</taxon>
        <taxon>malvids</taxon>
        <taxon>Malvales</taxon>
        <taxon>Malvaceae</taxon>
        <taxon>Malvoideae</taxon>
        <taxon>Gossypium</taxon>
    </lineage>
</organism>
<dbReference type="PANTHER" id="PTHR33116:SF86">
    <property type="entry name" value="REVERSE TRANSCRIPTASE DOMAIN-CONTAINING PROTEIN"/>
    <property type="match status" value="1"/>
</dbReference>
<sequence length="209" mass="23739">MRCNSTVSYSVILNGKSGAVFRPERGLHQGDPLSPFLFLIYSEGLFTLLRLASEEGMLKGIKASRRGPQITRLLFVDDCVLFGEANEKGAETFGKILKEYEACSGQSINYGKSTVFFSSNTTEIICLAISNKLRVKRTNNTQKYLGLPNMVGKRKRLAFQHLKDRIKAKINCRSSQLLLQGEKKFSLNLCYKQFQLIQWDFFITEVSMR</sequence>
<dbReference type="Pfam" id="PF00078">
    <property type="entry name" value="RVT_1"/>
    <property type="match status" value="1"/>
</dbReference>
<evidence type="ECO:0000313" key="3">
    <source>
        <dbReference type="Proteomes" id="UP001358586"/>
    </source>
</evidence>
<reference evidence="2 3" key="1">
    <citation type="submission" date="2023-03" db="EMBL/GenBank/DDBJ databases">
        <title>WGS of Gossypium arboreum.</title>
        <authorList>
            <person name="Yu D."/>
        </authorList>
    </citation>
    <scope>NUCLEOTIDE SEQUENCE [LARGE SCALE GENOMIC DNA]</scope>
    <source>
        <tissue evidence="2">Leaf</tissue>
    </source>
</reference>
<protein>
    <recommendedName>
        <fullName evidence="1">Reverse transcriptase domain-containing protein</fullName>
    </recommendedName>
</protein>
<proteinExistence type="predicted"/>
<accession>A0ABR0PJQ8</accession>
<dbReference type="PANTHER" id="PTHR33116">
    <property type="entry name" value="REVERSE TRANSCRIPTASE ZINC-BINDING DOMAIN-CONTAINING PROTEIN-RELATED-RELATED"/>
    <property type="match status" value="1"/>
</dbReference>
<keyword evidence="3" id="KW-1185">Reference proteome</keyword>
<dbReference type="InterPro" id="IPR000477">
    <property type="entry name" value="RT_dom"/>
</dbReference>
<name>A0ABR0PJQ8_GOSAR</name>
<dbReference type="Proteomes" id="UP001358586">
    <property type="component" value="Chromosome 6"/>
</dbReference>
<dbReference type="EMBL" id="JARKNE010000006">
    <property type="protein sequence ID" value="KAK5824499.1"/>
    <property type="molecule type" value="Genomic_DNA"/>
</dbReference>
<comment type="caution">
    <text evidence="2">The sequence shown here is derived from an EMBL/GenBank/DDBJ whole genome shotgun (WGS) entry which is preliminary data.</text>
</comment>
<dbReference type="PROSITE" id="PS50878">
    <property type="entry name" value="RT_POL"/>
    <property type="match status" value="1"/>
</dbReference>
<evidence type="ECO:0000313" key="2">
    <source>
        <dbReference type="EMBL" id="KAK5824499.1"/>
    </source>
</evidence>
<gene>
    <name evidence="2" type="ORF">PVK06_019274</name>
</gene>